<feature type="region of interest" description="Disordered" evidence="3">
    <location>
        <begin position="153"/>
        <end position="185"/>
    </location>
</feature>
<reference evidence="5" key="1">
    <citation type="submission" date="2021-01" db="UniProtKB">
        <authorList>
            <consortium name="EnsemblMetazoa"/>
        </authorList>
    </citation>
    <scope>IDENTIFICATION</scope>
</reference>
<dbReference type="OrthoDB" id="7789829at2759"/>
<dbReference type="KEGG" id="vde:111247082"/>
<dbReference type="PANTHER" id="PTHR10380">
    <property type="entry name" value="CUTICLE PROTEIN"/>
    <property type="match status" value="1"/>
</dbReference>
<dbReference type="PROSITE" id="PS51155">
    <property type="entry name" value="CHIT_BIND_RR_2"/>
    <property type="match status" value="1"/>
</dbReference>
<dbReference type="InParanoid" id="A0A7M7MD65"/>
<proteinExistence type="predicted"/>
<accession>A0A7M7MD65</accession>
<evidence type="ECO:0000313" key="5">
    <source>
        <dbReference type="EnsemblMetazoa" id="XP_022653373"/>
    </source>
</evidence>
<dbReference type="AlphaFoldDB" id="A0A7M7MD65"/>
<dbReference type="PRINTS" id="PR00947">
    <property type="entry name" value="CUTICLE"/>
</dbReference>
<keyword evidence="1 2" id="KW-0193">Cuticle</keyword>
<evidence type="ECO:0000313" key="6">
    <source>
        <dbReference type="Proteomes" id="UP000594260"/>
    </source>
</evidence>
<protein>
    <recommendedName>
        <fullName evidence="7">Cuticle protein 14</fullName>
    </recommendedName>
</protein>
<feature type="signal peptide" evidence="4">
    <location>
        <begin position="1"/>
        <end position="21"/>
    </location>
</feature>
<dbReference type="InterPro" id="IPR000618">
    <property type="entry name" value="Insect_cuticle"/>
</dbReference>
<keyword evidence="6" id="KW-1185">Reference proteome</keyword>
<dbReference type="Pfam" id="PF00379">
    <property type="entry name" value="Chitin_bind_4"/>
    <property type="match status" value="1"/>
</dbReference>
<feature type="compositionally biased region" description="Basic and acidic residues" evidence="3">
    <location>
        <begin position="153"/>
        <end position="168"/>
    </location>
</feature>
<dbReference type="GeneID" id="111247082"/>
<dbReference type="EnsemblMetazoa" id="XM_022797638">
    <property type="protein sequence ID" value="XP_022653373"/>
    <property type="gene ID" value="LOC111247082"/>
</dbReference>
<evidence type="ECO:0008006" key="7">
    <source>
        <dbReference type="Google" id="ProtNLM"/>
    </source>
</evidence>
<evidence type="ECO:0000256" key="3">
    <source>
        <dbReference type="SAM" id="MobiDB-lite"/>
    </source>
</evidence>
<evidence type="ECO:0000256" key="2">
    <source>
        <dbReference type="PROSITE-ProRule" id="PRU00497"/>
    </source>
</evidence>
<dbReference type="Proteomes" id="UP000594260">
    <property type="component" value="Unplaced"/>
</dbReference>
<evidence type="ECO:0000256" key="1">
    <source>
        <dbReference type="ARBA" id="ARBA00022460"/>
    </source>
</evidence>
<dbReference type="GO" id="GO:0062129">
    <property type="term" value="C:chitin-based extracellular matrix"/>
    <property type="evidence" value="ECO:0007669"/>
    <property type="project" value="TreeGrafter"/>
</dbReference>
<feature type="compositionally biased region" description="Polar residues" evidence="3">
    <location>
        <begin position="169"/>
        <end position="183"/>
    </location>
</feature>
<evidence type="ECO:0000256" key="4">
    <source>
        <dbReference type="SAM" id="SignalP"/>
    </source>
</evidence>
<keyword evidence="4" id="KW-0732">Signal</keyword>
<dbReference type="PROSITE" id="PS00233">
    <property type="entry name" value="CHIT_BIND_RR_1"/>
    <property type="match status" value="1"/>
</dbReference>
<name>A0A7M7MD65_VARDE</name>
<organism evidence="5 6">
    <name type="scientific">Varroa destructor</name>
    <name type="common">Honeybee mite</name>
    <dbReference type="NCBI Taxonomy" id="109461"/>
    <lineage>
        <taxon>Eukaryota</taxon>
        <taxon>Metazoa</taxon>
        <taxon>Ecdysozoa</taxon>
        <taxon>Arthropoda</taxon>
        <taxon>Chelicerata</taxon>
        <taxon>Arachnida</taxon>
        <taxon>Acari</taxon>
        <taxon>Parasitiformes</taxon>
        <taxon>Mesostigmata</taxon>
        <taxon>Gamasina</taxon>
        <taxon>Dermanyssoidea</taxon>
        <taxon>Varroidae</taxon>
        <taxon>Varroa</taxon>
    </lineage>
</organism>
<dbReference type="InterPro" id="IPR031311">
    <property type="entry name" value="CHIT_BIND_RR_consensus"/>
</dbReference>
<feature type="chain" id="PRO_5029700165" description="Cuticle protein 14" evidence="4">
    <location>
        <begin position="22"/>
        <end position="323"/>
    </location>
</feature>
<sequence>MKSLMQISALVVIATCHLTSAMPQKQNRSYRTEDNKGNYAFGYAINEGASSFHEESGSPGMKLGAYGVTEADGTQRVVNYIADENGFRASVEVKDQDPHQVTPGHHTVLVAQAQPVAVSAASLGATSSAPVATEAPAKTVEKKIAVRRIDEALSNHQKDEDSDVKEVESTSQTAPVSLPSGSSDPAMPLLVEPIINASDNGMMAQYSIVSQHLPLQVTPPRSQDLLAAVFFVPLPTQHMAAYSGVHSYSVNGLVPVPVVPLQDSAPSASSPQLTVSGKVPSFPAVKIQPHRFRAQIPQISPFQQVATLTSTRAQIQPYIPVFI</sequence>
<dbReference type="GO" id="GO:0008010">
    <property type="term" value="F:structural constituent of chitin-based larval cuticle"/>
    <property type="evidence" value="ECO:0007669"/>
    <property type="project" value="TreeGrafter"/>
</dbReference>
<dbReference type="InterPro" id="IPR050468">
    <property type="entry name" value="Cuticle_Struct_Prot"/>
</dbReference>
<dbReference type="RefSeq" id="XP_022653373.1">
    <property type="nucleotide sequence ID" value="XM_022797638.1"/>
</dbReference>